<dbReference type="OMA" id="FFIETIM"/>
<dbReference type="STRING" id="312017.Q239Z3"/>
<dbReference type="SUPFAM" id="SSF48371">
    <property type="entry name" value="ARM repeat"/>
    <property type="match status" value="1"/>
</dbReference>
<dbReference type="InterPro" id="IPR018556">
    <property type="entry name" value="SPIN90/Ldb17_LRD"/>
</dbReference>
<dbReference type="KEGG" id="tet:TTHERM_00885860"/>
<name>Q239Z3_TETTS</name>
<proteinExistence type="predicted"/>
<protein>
    <recommendedName>
        <fullName evidence="1">SPIN90/Ldb17 leucine-rich domain-containing protein</fullName>
    </recommendedName>
</protein>
<gene>
    <name evidence="2" type="ORF">TTHERM_00885860</name>
</gene>
<dbReference type="Proteomes" id="UP000009168">
    <property type="component" value="Unassembled WGS sequence"/>
</dbReference>
<evidence type="ECO:0000313" key="3">
    <source>
        <dbReference type="Proteomes" id="UP000009168"/>
    </source>
</evidence>
<dbReference type="PANTHER" id="PTHR13357:SF1">
    <property type="entry name" value="NCK-INTERACTING PROTEIN WITH SH3 DOMAIN"/>
    <property type="match status" value="1"/>
</dbReference>
<dbReference type="PANTHER" id="PTHR13357">
    <property type="entry name" value="SH3 ADAPTER PROTEIN SPIN90 NCK INTERACTING PROTEIN WITH SH3 DOMAIN"/>
    <property type="match status" value="1"/>
</dbReference>
<sequence length="294" mass="34748">MVDSDTEQINNLVQAIQDCEKTQENIEWVYTITEKDYDLINLFIIAFMEQFEDIQKANSILIALKKLNEFAPDQVLPQMRENEKFPIAISQYIIKTQKLEDLVGEAFLLLIDIFQVSSFKSVTNQAFIERLFDLLQIINDEETFHAIIKIFINISYEYKSPKDNLVIRVASSHQYSRYFSETIIKFLNKNEDDLIIKTLQFIEDIYKVQSDFFYSHDFNVLIDVCIREINNTNKENLREKFMEVLHVLTDTDQYKKKQPRRESIFRLVETMQYATVSAKSKNISNELKVTLDKI</sequence>
<reference evidence="3" key="1">
    <citation type="journal article" date="2006" name="PLoS Biol.">
        <title>Macronuclear genome sequence of the ciliate Tetrahymena thermophila, a model eukaryote.</title>
        <authorList>
            <person name="Eisen J.A."/>
            <person name="Coyne R.S."/>
            <person name="Wu M."/>
            <person name="Wu D."/>
            <person name="Thiagarajan M."/>
            <person name="Wortman J.R."/>
            <person name="Badger J.H."/>
            <person name="Ren Q."/>
            <person name="Amedeo P."/>
            <person name="Jones K.M."/>
            <person name="Tallon L.J."/>
            <person name="Delcher A.L."/>
            <person name="Salzberg S.L."/>
            <person name="Silva J.C."/>
            <person name="Haas B.J."/>
            <person name="Majoros W.H."/>
            <person name="Farzad M."/>
            <person name="Carlton J.M."/>
            <person name="Smith R.K. Jr."/>
            <person name="Garg J."/>
            <person name="Pearlman R.E."/>
            <person name="Karrer K.M."/>
            <person name="Sun L."/>
            <person name="Manning G."/>
            <person name="Elde N.C."/>
            <person name="Turkewitz A.P."/>
            <person name="Asai D.J."/>
            <person name="Wilkes D.E."/>
            <person name="Wang Y."/>
            <person name="Cai H."/>
            <person name="Collins K."/>
            <person name="Stewart B.A."/>
            <person name="Lee S.R."/>
            <person name="Wilamowska K."/>
            <person name="Weinberg Z."/>
            <person name="Ruzzo W.L."/>
            <person name="Wloga D."/>
            <person name="Gaertig J."/>
            <person name="Frankel J."/>
            <person name="Tsao C.-C."/>
            <person name="Gorovsky M.A."/>
            <person name="Keeling P.J."/>
            <person name="Waller R.F."/>
            <person name="Patron N.J."/>
            <person name="Cherry J.M."/>
            <person name="Stover N.A."/>
            <person name="Krieger C.J."/>
            <person name="del Toro C."/>
            <person name="Ryder H.F."/>
            <person name="Williamson S.C."/>
            <person name="Barbeau R.A."/>
            <person name="Hamilton E.P."/>
            <person name="Orias E."/>
        </authorList>
    </citation>
    <scope>NUCLEOTIDE SEQUENCE [LARGE SCALE GENOMIC DNA]</scope>
    <source>
        <strain evidence="3">SB210</strain>
    </source>
</reference>
<evidence type="ECO:0000313" key="2">
    <source>
        <dbReference type="EMBL" id="EAR93370.1"/>
    </source>
</evidence>
<dbReference type="GO" id="GO:0006897">
    <property type="term" value="P:endocytosis"/>
    <property type="evidence" value="ECO:0007669"/>
    <property type="project" value="TreeGrafter"/>
</dbReference>
<keyword evidence="3" id="KW-1185">Reference proteome</keyword>
<feature type="domain" description="SPIN90/Ldb17 leucine-rich" evidence="1">
    <location>
        <begin position="147"/>
        <end position="263"/>
    </location>
</feature>
<dbReference type="EMBL" id="GG662856">
    <property type="protein sequence ID" value="EAR93370.1"/>
    <property type="molecule type" value="Genomic_DNA"/>
</dbReference>
<accession>Q239Z3</accession>
<dbReference type="HOGENOM" id="CLU_948288_0_0_1"/>
<dbReference type="InParanoid" id="Q239Z3"/>
<dbReference type="InterPro" id="IPR030125">
    <property type="entry name" value="SPIN90/Ldb17"/>
</dbReference>
<dbReference type="GeneID" id="7827028"/>
<dbReference type="OrthoDB" id="445362at2759"/>
<dbReference type="AlphaFoldDB" id="Q239Z3"/>
<dbReference type="GO" id="GO:0071933">
    <property type="term" value="F:Arp2/3 complex binding"/>
    <property type="evidence" value="ECO:0007669"/>
    <property type="project" value="TreeGrafter"/>
</dbReference>
<evidence type="ECO:0000259" key="1">
    <source>
        <dbReference type="Pfam" id="PF09431"/>
    </source>
</evidence>
<dbReference type="InterPro" id="IPR016024">
    <property type="entry name" value="ARM-type_fold"/>
</dbReference>
<organism evidence="2 3">
    <name type="scientific">Tetrahymena thermophila (strain SB210)</name>
    <dbReference type="NCBI Taxonomy" id="312017"/>
    <lineage>
        <taxon>Eukaryota</taxon>
        <taxon>Sar</taxon>
        <taxon>Alveolata</taxon>
        <taxon>Ciliophora</taxon>
        <taxon>Intramacronucleata</taxon>
        <taxon>Oligohymenophorea</taxon>
        <taxon>Hymenostomatida</taxon>
        <taxon>Tetrahymenina</taxon>
        <taxon>Tetrahymenidae</taxon>
        <taxon>Tetrahymena</taxon>
    </lineage>
</organism>
<dbReference type="Pfam" id="PF09431">
    <property type="entry name" value="SPIN90_LRD"/>
    <property type="match status" value="1"/>
</dbReference>
<dbReference type="RefSeq" id="XP_001013615.1">
    <property type="nucleotide sequence ID" value="XM_001013615.1"/>
</dbReference>